<reference evidence="2" key="1">
    <citation type="submission" date="2018-05" db="EMBL/GenBank/DDBJ databases">
        <authorList>
            <person name="Lanie J.A."/>
            <person name="Ng W.-L."/>
            <person name="Kazmierczak K.M."/>
            <person name="Andrzejewski T.M."/>
            <person name="Davidsen T.M."/>
            <person name="Wayne K.J."/>
            <person name="Tettelin H."/>
            <person name="Glass J.I."/>
            <person name="Rusch D."/>
            <person name="Podicherti R."/>
            <person name="Tsui H.-C.T."/>
            <person name="Winkler M.E."/>
        </authorList>
    </citation>
    <scope>NUCLEOTIDE SEQUENCE</scope>
</reference>
<proteinExistence type="predicted"/>
<gene>
    <name evidence="2" type="ORF">METZ01_LOCUS131308</name>
</gene>
<sequence length="192" mass="21601">MSKNAVSGLKKWLKKYNLSVDVFGNTPFWTVGEQTHQNLLDELGIESWHPELMTGEGIIQSLIEKDQNRILLISAHEPQQNFIDGLRTAGIHFFHFPTYTTQILSDAKLTAEFIDDENNFIVCTSPSTVDGILKSLSLTHLADLKTKLISIGPTTSSAIREREGFVYHESSEQKISTLYSEIITMDCSHEQS</sequence>
<dbReference type="InterPro" id="IPR036108">
    <property type="entry name" value="4pyrrol_syn_uPrphyn_synt_sf"/>
</dbReference>
<evidence type="ECO:0000313" key="2">
    <source>
        <dbReference type="EMBL" id="SVA78454.1"/>
    </source>
</evidence>
<protein>
    <recommendedName>
        <fullName evidence="1">Tetrapyrrole biosynthesis uroporphyrinogen III synthase domain-containing protein</fullName>
    </recommendedName>
</protein>
<dbReference type="AlphaFoldDB" id="A0A381YNC5"/>
<dbReference type="EMBL" id="UINC01018637">
    <property type="protein sequence ID" value="SVA78454.1"/>
    <property type="molecule type" value="Genomic_DNA"/>
</dbReference>
<dbReference type="Gene3D" id="3.40.50.10090">
    <property type="match status" value="2"/>
</dbReference>
<dbReference type="Pfam" id="PF02602">
    <property type="entry name" value="HEM4"/>
    <property type="match status" value="1"/>
</dbReference>
<organism evidence="2">
    <name type="scientific">marine metagenome</name>
    <dbReference type="NCBI Taxonomy" id="408172"/>
    <lineage>
        <taxon>unclassified sequences</taxon>
        <taxon>metagenomes</taxon>
        <taxon>ecological metagenomes</taxon>
    </lineage>
</organism>
<dbReference type="GO" id="GO:0004852">
    <property type="term" value="F:uroporphyrinogen-III synthase activity"/>
    <property type="evidence" value="ECO:0007669"/>
    <property type="project" value="InterPro"/>
</dbReference>
<name>A0A381YNC5_9ZZZZ</name>
<dbReference type="InterPro" id="IPR003754">
    <property type="entry name" value="4pyrrol_synth_uPrphyn_synth"/>
</dbReference>
<dbReference type="SUPFAM" id="SSF69618">
    <property type="entry name" value="HemD-like"/>
    <property type="match status" value="1"/>
</dbReference>
<accession>A0A381YNC5</accession>
<dbReference type="GO" id="GO:0033014">
    <property type="term" value="P:tetrapyrrole biosynthetic process"/>
    <property type="evidence" value="ECO:0007669"/>
    <property type="project" value="InterPro"/>
</dbReference>
<evidence type="ECO:0000259" key="1">
    <source>
        <dbReference type="Pfam" id="PF02602"/>
    </source>
</evidence>
<dbReference type="CDD" id="cd06578">
    <property type="entry name" value="HemD"/>
    <property type="match status" value="1"/>
</dbReference>
<feature type="domain" description="Tetrapyrrole biosynthesis uroporphyrinogen III synthase" evidence="1">
    <location>
        <begin position="1"/>
        <end position="178"/>
    </location>
</feature>